<dbReference type="InterPro" id="IPR029045">
    <property type="entry name" value="ClpP/crotonase-like_dom_sf"/>
</dbReference>
<dbReference type="SMART" id="SM00245">
    <property type="entry name" value="TSPc"/>
    <property type="match status" value="1"/>
</dbReference>
<dbReference type="EMBL" id="AP019860">
    <property type="protein sequence ID" value="BBM86052.1"/>
    <property type="molecule type" value="Genomic_DNA"/>
</dbReference>
<dbReference type="Gene3D" id="3.30.750.44">
    <property type="match status" value="1"/>
</dbReference>
<dbReference type="InterPro" id="IPR041489">
    <property type="entry name" value="PDZ_6"/>
</dbReference>
<dbReference type="GO" id="GO:0006508">
    <property type="term" value="P:proteolysis"/>
    <property type="evidence" value="ECO:0007669"/>
    <property type="project" value="UniProtKB-KW"/>
</dbReference>
<dbReference type="PROSITE" id="PS50106">
    <property type="entry name" value="PDZ"/>
    <property type="match status" value="1"/>
</dbReference>
<dbReference type="RefSeq" id="WP_151970130.1">
    <property type="nucleotide sequence ID" value="NZ_AP019860.1"/>
</dbReference>
<evidence type="ECO:0000313" key="8">
    <source>
        <dbReference type="Proteomes" id="UP000326354"/>
    </source>
</evidence>
<evidence type="ECO:0000256" key="4">
    <source>
        <dbReference type="ARBA" id="ARBA00022825"/>
    </source>
</evidence>
<dbReference type="SMART" id="SM00228">
    <property type="entry name" value="PDZ"/>
    <property type="match status" value="1"/>
</dbReference>
<keyword evidence="3 5" id="KW-0378">Hydrolase</keyword>
<evidence type="ECO:0000259" key="6">
    <source>
        <dbReference type="PROSITE" id="PS50106"/>
    </source>
</evidence>
<dbReference type="Pfam" id="PF03572">
    <property type="entry name" value="Peptidase_S41"/>
    <property type="match status" value="1"/>
</dbReference>
<evidence type="ECO:0000256" key="1">
    <source>
        <dbReference type="ARBA" id="ARBA00009179"/>
    </source>
</evidence>
<feature type="domain" description="PDZ" evidence="6">
    <location>
        <begin position="85"/>
        <end position="153"/>
    </location>
</feature>
<dbReference type="PANTHER" id="PTHR32060">
    <property type="entry name" value="TAIL-SPECIFIC PROTEASE"/>
    <property type="match status" value="1"/>
</dbReference>
<name>A0A5S9F695_UABAM</name>
<dbReference type="InterPro" id="IPR036034">
    <property type="entry name" value="PDZ_sf"/>
</dbReference>
<comment type="similarity">
    <text evidence="1 5">Belongs to the peptidase S41A family.</text>
</comment>
<dbReference type="OrthoDB" id="9812068at2"/>
<dbReference type="Pfam" id="PF17820">
    <property type="entry name" value="PDZ_6"/>
    <property type="match status" value="1"/>
</dbReference>
<dbReference type="GO" id="GO:0007165">
    <property type="term" value="P:signal transduction"/>
    <property type="evidence" value="ECO:0007669"/>
    <property type="project" value="TreeGrafter"/>
</dbReference>
<dbReference type="Proteomes" id="UP000326354">
    <property type="component" value="Chromosome"/>
</dbReference>
<evidence type="ECO:0000313" key="7">
    <source>
        <dbReference type="EMBL" id="BBM86052.1"/>
    </source>
</evidence>
<dbReference type="SUPFAM" id="SSF52096">
    <property type="entry name" value="ClpP/crotonase"/>
    <property type="match status" value="1"/>
</dbReference>
<reference evidence="7 8" key="1">
    <citation type="submission" date="2019-08" db="EMBL/GenBank/DDBJ databases">
        <title>Complete genome sequence of Candidatus Uab amorphum.</title>
        <authorList>
            <person name="Shiratori T."/>
            <person name="Suzuki S."/>
            <person name="Kakizawa Y."/>
            <person name="Ishida K."/>
        </authorList>
    </citation>
    <scope>NUCLEOTIDE SEQUENCE [LARGE SCALE GENOMIC DNA]</scope>
    <source>
        <strain evidence="7 8">SRT547</strain>
    </source>
</reference>
<protein>
    <submittedName>
        <fullName evidence="7">Peptidase S41</fullName>
    </submittedName>
</protein>
<dbReference type="CDD" id="cd07560">
    <property type="entry name" value="Peptidase_S41_CPP"/>
    <property type="match status" value="1"/>
</dbReference>
<dbReference type="GO" id="GO:0004175">
    <property type="term" value="F:endopeptidase activity"/>
    <property type="evidence" value="ECO:0007669"/>
    <property type="project" value="TreeGrafter"/>
</dbReference>
<evidence type="ECO:0000256" key="2">
    <source>
        <dbReference type="ARBA" id="ARBA00022670"/>
    </source>
</evidence>
<dbReference type="PANTHER" id="PTHR32060:SF30">
    <property type="entry name" value="CARBOXY-TERMINAL PROCESSING PROTEASE CTPA"/>
    <property type="match status" value="1"/>
</dbReference>
<dbReference type="KEGG" id="uam:UABAM_04438"/>
<dbReference type="InterPro" id="IPR005151">
    <property type="entry name" value="Tail-specific_protease"/>
</dbReference>
<accession>A0A5S9F695</accession>
<dbReference type="InterPro" id="IPR004447">
    <property type="entry name" value="Peptidase_S41A"/>
</dbReference>
<proteinExistence type="inferred from homology"/>
<keyword evidence="2 5" id="KW-0645">Protease</keyword>
<dbReference type="Gene3D" id="3.90.226.10">
    <property type="entry name" value="2-enoyl-CoA Hydratase, Chain A, domain 1"/>
    <property type="match status" value="1"/>
</dbReference>
<keyword evidence="4 5" id="KW-0720">Serine protease</keyword>
<dbReference type="AlphaFoldDB" id="A0A5S9F695"/>
<dbReference type="InterPro" id="IPR055210">
    <property type="entry name" value="CtpA/B_N"/>
</dbReference>
<evidence type="ECO:0000256" key="3">
    <source>
        <dbReference type="ARBA" id="ARBA00022801"/>
    </source>
</evidence>
<dbReference type="InterPro" id="IPR001478">
    <property type="entry name" value="PDZ"/>
</dbReference>
<dbReference type="FunFam" id="2.30.42.10:FF:000063">
    <property type="entry name" value="Peptidase, S41 family"/>
    <property type="match status" value="1"/>
</dbReference>
<evidence type="ECO:0000256" key="5">
    <source>
        <dbReference type="RuleBase" id="RU004404"/>
    </source>
</evidence>
<dbReference type="SUPFAM" id="SSF50156">
    <property type="entry name" value="PDZ domain-like"/>
    <property type="match status" value="1"/>
</dbReference>
<dbReference type="GO" id="GO:0030288">
    <property type="term" value="C:outer membrane-bounded periplasmic space"/>
    <property type="evidence" value="ECO:0007669"/>
    <property type="project" value="TreeGrafter"/>
</dbReference>
<dbReference type="CDD" id="cd06782">
    <property type="entry name" value="cpPDZ_CPP-like"/>
    <property type="match status" value="1"/>
</dbReference>
<dbReference type="GO" id="GO:0008236">
    <property type="term" value="F:serine-type peptidase activity"/>
    <property type="evidence" value="ECO:0007669"/>
    <property type="project" value="UniProtKB-KW"/>
</dbReference>
<dbReference type="Pfam" id="PF22694">
    <property type="entry name" value="CtpB_N-like"/>
    <property type="match status" value="1"/>
</dbReference>
<dbReference type="Gene3D" id="2.30.42.10">
    <property type="match status" value="1"/>
</dbReference>
<gene>
    <name evidence="7" type="ORF">UABAM_04438</name>
</gene>
<sequence>MTQKIFFSMSVFVIVVTLTLEVTSSLRASSVDAYQQAEIIAEIRNKILNFYVEDVDSEKLMRGALDGMVSVLDDPYAAYLDEEDYKKIFEGTEGEFIGIGIEISVKDNFITVVSPIEGSPASKAGILAEDKILEIDGKSAEGITIEQAVDWLRGKAGTTVKLRILHSSSTTSDEITVVRGRIELKSVKNAHIINTEYHIGYIRLTRFNKHTYDDLKKNIETLREQGMENLILDLRFNPGGLLTASVDVVNTFISEGNIVHTKGRIKQNQQTYSAAPDKICWKKPMVIIVNKGSASASEIVAGALQDYHRAVIIGNRTYGKGSVQSILPLRDEKRGLKITTAKYYTPSGRSIQKGSDDEGGITPDVLLPLSTEEQRELIRSFSQPGSKLDDKQIQKAIEVIKKP</sequence>
<keyword evidence="8" id="KW-1185">Reference proteome</keyword>
<dbReference type="NCBIfam" id="TIGR00225">
    <property type="entry name" value="prc"/>
    <property type="match status" value="1"/>
</dbReference>
<organism evidence="7 8">
    <name type="scientific">Uabimicrobium amorphum</name>
    <dbReference type="NCBI Taxonomy" id="2596890"/>
    <lineage>
        <taxon>Bacteria</taxon>
        <taxon>Pseudomonadati</taxon>
        <taxon>Planctomycetota</taxon>
        <taxon>Candidatus Uabimicrobiia</taxon>
        <taxon>Candidatus Uabimicrobiales</taxon>
        <taxon>Candidatus Uabimicrobiaceae</taxon>
        <taxon>Candidatus Uabimicrobium</taxon>
    </lineage>
</organism>